<dbReference type="SUPFAM" id="SSF89796">
    <property type="entry name" value="CoA-transferase family III (CaiB/BaiF)"/>
    <property type="match status" value="1"/>
</dbReference>
<dbReference type="PANTHER" id="PTHR48228:SF5">
    <property type="entry name" value="ALPHA-METHYLACYL-COA RACEMASE"/>
    <property type="match status" value="1"/>
</dbReference>
<reference evidence="2" key="1">
    <citation type="submission" date="2020-11" db="EMBL/GenBank/DDBJ databases">
        <authorList>
            <consortium name="DOE Joint Genome Institute"/>
            <person name="Ahrendt S."/>
            <person name="Riley R."/>
            <person name="Andreopoulos W."/>
            <person name="Labutti K."/>
            <person name="Pangilinan J."/>
            <person name="Ruiz-Duenas F.J."/>
            <person name="Barrasa J.M."/>
            <person name="Sanchez-Garcia M."/>
            <person name="Camarero S."/>
            <person name="Miyauchi S."/>
            <person name="Serrano A."/>
            <person name="Linde D."/>
            <person name="Babiker R."/>
            <person name="Drula E."/>
            <person name="Ayuso-Fernandez I."/>
            <person name="Pacheco R."/>
            <person name="Padilla G."/>
            <person name="Ferreira P."/>
            <person name="Barriuso J."/>
            <person name="Kellner H."/>
            <person name="Castanera R."/>
            <person name="Alfaro M."/>
            <person name="Ramirez L."/>
            <person name="Pisabarro A.G."/>
            <person name="Kuo A."/>
            <person name="Tritt A."/>
            <person name="Lipzen A."/>
            <person name="He G."/>
            <person name="Yan M."/>
            <person name="Ng V."/>
            <person name="Cullen D."/>
            <person name="Martin F."/>
            <person name="Rosso M.-N."/>
            <person name="Henrissat B."/>
            <person name="Hibbett D."/>
            <person name="Martinez A.T."/>
            <person name="Grigoriev I.V."/>
        </authorList>
    </citation>
    <scope>NUCLEOTIDE SEQUENCE</scope>
    <source>
        <strain evidence="2">CBS 506.95</strain>
    </source>
</reference>
<accession>A0A9P6EP54</accession>
<comment type="similarity">
    <text evidence="1">Belongs to the CoA-transferase III family.</text>
</comment>
<dbReference type="Proteomes" id="UP000807306">
    <property type="component" value="Unassembled WGS sequence"/>
</dbReference>
<dbReference type="EMBL" id="MU157831">
    <property type="protein sequence ID" value="KAF9532529.1"/>
    <property type="molecule type" value="Genomic_DNA"/>
</dbReference>
<protein>
    <submittedName>
        <fullName evidence="2">CoA-transferase family III</fullName>
    </submittedName>
</protein>
<dbReference type="InterPro" id="IPR003673">
    <property type="entry name" value="CoA-Trfase_fam_III"/>
</dbReference>
<comment type="caution">
    <text evidence="2">The sequence shown here is derived from an EMBL/GenBank/DDBJ whole genome shotgun (WGS) entry which is preliminary data.</text>
</comment>
<dbReference type="InterPro" id="IPR023606">
    <property type="entry name" value="CoA-Trfase_III_dom_1_sf"/>
</dbReference>
<keyword evidence="3" id="KW-1185">Reference proteome</keyword>
<dbReference type="Gene3D" id="3.30.1540.10">
    <property type="entry name" value="formyl-coa transferase, domain 3"/>
    <property type="match status" value="1"/>
</dbReference>
<dbReference type="GO" id="GO:0003824">
    <property type="term" value="F:catalytic activity"/>
    <property type="evidence" value="ECO:0007669"/>
    <property type="project" value="InterPro"/>
</dbReference>
<dbReference type="InterPro" id="IPR050509">
    <property type="entry name" value="CoA-transferase_III"/>
</dbReference>
<dbReference type="PANTHER" id="PTHR48228">
    <property type="entry name" value="SUCCINYL-COA--D-CITRAMALATE COA-TRANSFERASE"/>
    <property type="match status" value="1"/>
</dbReference>
<dbReference type="Gene3D" id="3.40.50.10540">
    <property type="entry name" value="Crotonobetainyl-coa:carnitine coa-transferase, domain 1"/>
    <property type="match status" value="1"/>
</dbReference>
<organism evidence="2 3">
    <name type="scientific">Crepidotus variabilis</name>
    <dbReference type="NCBI Taxonomy" id="179855"/>
    <lineage>
        <taxon>Eukaryota</taxon>
        <taxon>Fungi</taxon>
        <taxon>Dikarya</taxon>
        <taxon>Basidiomycota</taxon>
        <taxon>Agaricomycotina</taxon>
        <taxon>Agaricomycetes</taxon>
        <taxon>Agaricomycetidae</taxon>
        <taxon>Agaricales</taxon>
        <taxon>Agaricineae</taxon>
        <taxon>Crepidotaceae</taxon>
        <taxon>Crepidotus</taxon>
    </lineage>
</organism>
<name>A0A9P6EP54_9AGAR</name>
<gene>
    <name evidence="2" type="ORF">CPB83DRAFT_846931</name>
</gene>
<sequence>MALAGLKVIEFAGLAPGPFAGLILALNGASVIRIDRPNSRASSIAPDVLCRGKRSIIIDSKLPEGKKLLQQLISSADVLIDPFRPGVLERLGLGPEVFLGPGGADGQVEAGLNKKLVYARLAGFPTTGAYKDMAGHDINYLALSGILSMLPGEGKPNFPLNLVADFAGGGLMCALGILLALVDRSRTGLGQVVNTDMVSGTRFLSTFPLSLSTFDSNLFNGPRGTNILDGGAPFYGTYTCKDGRWMSVGCIESQFFKAFIETFVDALPKDFDPCGRWTPSHLTQRNLSEWKKLGVYLTKGFSVYDRDHWADLFHGKDACTVPVLSPEEAAGLAGSRFPLPHPLISRPQTSDSIASFITPPLLEPGTHTEDVLKELGLSNHQIQQLRESKVVTHKRLSKL</sequence>
<evidence type="ECO:0000313" key="3">
    <source>
        <dbReference type="Proteomes" id="UP000807306"/>
    </source>
</evidence>
<dbReference type="InterPro" id="IPR044855">
    <property type="entry name" value="CoA-Trfase_III_dom3_sf"/>
</dbReference>
<dbReference type="Pfam" id="PF02515">
    <property type="entry name" value="CoA_transf_3"/>
    <property type="match status" value="1"/>
</dbReference>
<proteinExistence type="inferred from homology"/>
<evidence type="ECO:0000256" key="1">
    <source>
        <dbReference type="ARBA" id="ARBA00008383"/>
    </source>
</evidence>
<evidence type="ECO:0000313" key="2">
    <source>
        <dbReference type="EMBL" id="KAF9532529.1"/>
    </source>
</evidence>
<dbReference type="AlphaFoldDB" id="A0A9P6EP54"/>
<dbReference type="OrthoDB" id="16747at2759"/>